<accession>A0AAD6VBZ7</accession>
<dbReference type="Proteomes" id="UP001219525">
    <property type="component" value="Unassembled WGS sequence"/>
</dbReference>
<feature type="compositionally biased region" description="Pro residues" evidence="1">
    <location>
        <begin position="41"/>
        <end position="56"/>
    </location>
</feature>
<keyword evidence="3" id="KW-1185">Reference proteome</keyword>
<feature type="region of interest" description="Disordered" evidence="1">
    <location>
        <begin position="35"/>
        <end position="109"/>
    </location>
</feature>
<sequence length="176" mass="18974">MSSHGCPYCGRKLGSAGSLKSHYAQSVNCRYFLRQEAQNAPPSPGRVPSSPSPPSSPSLLGPSPFSDVDMAGPPSPDGHAQPPPEAPRPSRRHVEIVEEEDIDAPGTTRYYCDYPEPAGCYLTEDDGETPIKETTAFEGLRDAQHEAGLPPWHPFDSEKEWGLGKWLAESGVSQAS</sequence>
<name>A0AAD6VBZ7_9AGAR</name>
<feature type="compositionally biased region" description="Pro residues" evidence="1">
    <location>
        <begin position="73"/>
        <end position="87"/>
    </location>
</feature>
<protein>
    <submittedName>
        <fullName evidence="2">Uncharacterized protein</fullName>
    </submittedName>
</protein>
<proteinExistence type="predicted"/>
<reference evidence="2" key="1">
    <citation type="submission" date="2023-03" db="EMBL/GenBank/DDBJ databases">
        <title>Massive genome expansion in bonnet fungi (Mycena s.s.) driven by repeated elements and novel gene families across ecological guilds.</title>
        <authorList>
            <consortium name="Lawrence Berkeley National Laboratory"/>
            <person name="Harder C.B."/>
            <person name="Miyauchi S."/>
            <person name="Viragh M."/>
            <person name="Kuo A."/>
            <person name="Thoen E."/>
            <person name="Andreopoulos B."/>
            <person name="Lu D."/>
            <person name="Skrede I."/>
            <person name="Drula E."/>
            <person name="Henrissat B."/>
            <person name="Morin E."/>
            <person name="Kohler A."/>
            <person name="Barry K."/>
            <person name="LaButti K."/>
            <person name="Morin E."/>
            <person name="Salamov A."/>
            <person name="Lipzen A."/>
            <person name="Mereny Z."/>
            <person name="Hegedus B."/>
            <person name="Baldrian P."/>
            <person name="Stursova M."/>
            <person name="Weitz H."/>
            <person name="Taylor A."/>
            <person name="Grigoriev I.V."/>
            <person name="Nagy L.G."/>
            <person name="Martin F."/>
            <person name="Kauserud H."/>
        </authorList>
    </citation>
    <scope>NUCLEOTIDE SEQUENCE</scope>
    <source>
        <strain evidence="2">9144</strain>
    </source>
</reference>
<evidence type="ECO:0000256" key="1">
    <source>
        <dbReference type="SAM" id="MobiDB-lite"/>
    </source>
</evidence>
<feature type="compositionally biased region" description="Low complexity" evidence="1">
    <location>
        <begin position="57"/>
        <end position="66"/>
    </location>
</feature>
<evidence type="ECO:0000313" key="3">
    <source>
        <dbReference type="Proteomes" id="UP001219525"/>
    </source>
</evidence>
<dbReference type="AlphaFoldDB" id="A0AAD6VBZ7"/>
<dbReference type="EMBL" id="JARJCW010000043">
    <property type="protein sequence ID" value="KAJ7205443.1"/>
    <property type="molecule type" value="Genomic_DNA"/>
</dbReference>
<organism evidence="2 3">
    <name type="scientific">Mycena pura</name>
    <dbReference type="NCBI Taxonomy" id="153505"/>
    <lineage>
        <taxon>Eukaryota</taxon>
        <taxon>Fungi</taxon>
        <taxon>Dikarya</taxon>
        <taxon>Basidiomycota</taxon>
        <taxon>Agaricomycotina</taxon>
        <taxon>Agaricomycetes</taxon>
        <taxon>Agaricomycetidae</taxon>
        <taxon>Agaricales</taxon>
        <taxon>Marasmiineae</taxon>
        <taxon>Mycenaceae</taxon>
        <taxon>Mycena</taxon>
    </lineage>
</organism>
<comment type="caution">
    <text evidence="2">The sequence shown here is derived from an EMBL/GenBank/DDBJ whole genome shotgun (WGS) entry which is preliminary data.</text>
</comment>
<evidence type="ECO:0000313" key="2">
    <source>
        <dbReference type="EMBL" id="KAJ7205443.1"/>
    </source>
</evidence>
<gene>
    <name evidence="2" type="ORF">GGX14DRAFT_397581</name>
</gene>